<organism evidence="2 3">
    <name type="scientific">Ophiocordyceps camponoti-rufipedis</name>
    <dbReference type="NCBI Taxonomy" id="2004952"/>
    <lineage>
        <taxon>Eukaryota</taxon>
        <taxon>Fungi</taxon>
        <taxon>Dikarya</taxon>
        <taxon>Ascomycota</taxon>
        <taxon>Pezizomycotina</taxon>
        <taxon>Sordariomycetes</taxon>
        <taxon>Hypocreomycetidae</taxon>
        <taxon>Hypocreales</taxon>
        <taxon>Ophiocordycipitaceae</taxon>
        <taxon>Ophiocordyceps</taxon>
    </lineage>
</organism>
<evidence type="ECO:0000256" key="1">
    <source>
        <dbReference type="SAM" id="SignalP"/>
    </source>
</evidence>
<protein>
    <recommendedName>
        <fullName evidence="4">Extracellular membrane protein CFEM domain-containing protein</fullName>
    </recommendedName>
</protein>
<dbReference type="AlphaFoldDB" id="A0A2C5YX85"/>
<name>A0A2C5YX85_9HYPO</name>
<keyword evidence="3" id="KW-1185">Reference proteome</keyword>
<sequence length="69" mass="7565">MQTHFILTTLATILTLTNAAATGKYMKVPGCFCSEIFKLECIDGMRPAGLDDMCNRRNSSPKLLGQPDN</sequence>
<evidence type="ECO:0008006" key="4">
    <source>
        <dbReference type="Google" id="ProtNLM"/>
    </source>
</evidence>
<proteinExistence type="predicted"/>
<evidence type="ECO:0000313" key="2">
    <source>
        <dbReference type="EMBL" id="PHH72376.1"/>
    </source>
</evidence>
<dbReference type="EMBL" id="NJES01000425">
    <property type="protein sequence ID" value="PHH72376.1"/>
    <property type="molecule type" value="Genomic_DNA"/>
</dbReference>
<comment type="caution">
    <text evidence="2">The sequence shown here is derived from an EMBL/GenBank/DDBJ whole genome shotgun (WGS) entry which is preliminary data.</text>
</comment>
<reference evidence="2 3" key="1">
    <citation type="submission" date="2017-06" db="EMBL/GenBank/DDBJ databases">
        <title>Ant-infecting Ophiocordyceps genomes reveal a high diversity of potential behavioral manipulation genes and a possible major role for enterotoxins.</title>
        <authorList>
            <person name="De Bekker C."/>
            <person name="Evans H.C."/>
            <person name="Brachmann A."/>
            <person name="Hughes D.P."/>
        </authorList>
    </citation>
    <scope>NUCLEOTIDE SEQUENCE [LARGE SCALE GENOMIC DNA]</scope>
    <source>
        <strain evidence="2 3">Map16</strain>
    </source>
</reference>
<dbReference type="Proteomes" id="UP000226431">
    <property type="component" value="Unassembled WGS sequence"/>
</dbReference>
<feature type="chain" id="PRO_5012134982" description="Extracellular membrane protein CFEM domain-containing protein" evidence="1">
    <location>
        <begin position="20"/>
        <end position="69"/>
    </location>
</feature>
<accession>A0A2C5YX85</accession>
<evidence type="ECO:0000313" key="3">
    <source>
        <dbReference type="Proteomes" id="UP000226431"/>
    </source>
</evidence>
<feature type="signal peptide" evidence="1">
    <location>
        <begin position="1"/>
        <end position="19"/>
    </location>
</feature>
<keyword evidence="1" id="KW-0732">Signal</keyword>
<gene>
    <name evidence="2" type="ORF">CDD80_4576</name>
</gene>